<dbReference type="EMBL" id="KQ947421">
    <property type="protein sequence ID" value="KUJ14104.1"/>
    <property type="molecule type" value="Genomic_DNA"/>
</dbReference>
<organism evidence="1 2">
    <name type="scientific">Mollisia scopiformis</name>
    <name type="common">Conifer needle endophyte fungus</name>
    <name type="synonym">Phialocephala scopiformis</name>
    <dbReference type="NCBI Taxonomy" id="149040"/>
    <lineage>
        <taxon>Eukaryota</taxon>
        <taxon>Fungi</taxon>
        <taxon>Dikarya</taxon>
        <taxon>Ascomycota</taxon>
        <taxon>Pezizomycotina</taxon>
        <taxon>Leotiomycetes</taxon>
        <taxon>Helotiales</taxon>
        <taxon>Mollisiaceae</taxon>
        <taxon>Mollisia</taxon>
    </lineage>
</organism>
<proteinExistence type="predicted"/>
<evidence type="ECO:0000313" key="2">
    <source>
        <dbReference type="Proteomes" id="UP000070700"/>
    </source>
</evidence>
<dbReference type="InParanoid" id="A0A194X273"/>
<dbReference type="Proteomes" id="UP000070700">
    <property type="component" value="Unassembled WGS sequence"/>
</dbReference>
<dbReference type="RefSeq" id="XP_018068459.1">
    <property type="nucleotide sequence ID" value="XM_018205425.1"/>
</dbReference>
<name>A0A194X273_MOLSC</name>
<reference evidence="1 2" key="1">
    <citation type="submission" date="2015-10" db="EMBL/GenBank/DDBJ databases">
        <title>Full genome of DAOMC 229536 Phialocephala scopiformis, a fungal endophyte of spruce producing the potent anti-insectan compound rugulosin.</title>
        <authorList>
            <consortium name="DOE Joint Genome Institute"/>
            <person name="Walker A.K."/>
            <person name="Frasz S.L."/>
            <person name="Seifert K.A."/>
            <person name="Miller J.D."/>
            <person name="Mondo S.J."/>
            <person name="Labutti K."/>
            <person name="Lipzen A."/>
            <person name="Dockter R."/>
            <person name="Kennedy M."/>
            <person name="Grigoriev I.V."/>
            <person name="Spatafora J.W."/>
        </authorList>
    </citation>
    <scope>NUCLEOTIDE SEQUENCE [LARGE SCALE GENOMIC DNA]</scope>
    <source>
        <strain evidence="1 2">CBS 120377</strain>
    </source>
</reference>
<dbReference type="GeneID" id="28815151"/>
<keyword evidence="2" id="KW-1185">Reference proteome</keyword>
<protein>
    <submittedName>
        <fullName evidence="1">Uncharacterized protein</fullName>
    </submittedName>
</protein>
<dbReference type="KEGG" id="psco:LY89DRAFT_152909"/>
<gene>
    <name evidence="1" type="ORF">LY89DRAFT_152909</name>
</gene>
<sequence>MKGHTLTRTYNHDCCSLRIAKDWAQRTIIDNSGRNAGRSRNSQSAVAVLVQKGYFEGIPTCISLSTDQMLQDSPFGISQAIEYTLMYIVGSNATIVWLSSLSGHLPQPTKTPSLSPPPFSLPLQIPSTALRGIMEACLLEYQLFSPFSANLVCELWGTHFVHVDKQRSSMLSCRFRLCFAIQVCGTSFDCQFIPSHSI</sequence>
<dbReference type="AlphaFoldDB" id="A0A194X273"/>
<evidence type="ECO:0000313" key="1">
    <source>
        <dbReference type="EMBL" id="KUJ14104.1"/>
    </source>
</evidence>
<accession>A0A194X273</accession>